<comment type="caution">
    <text evidence="13">The sequence shown here is derived from an EMBL/GenBank/DDBJ whole genome shotgun (WGS) entry which is preliminary data.</text>
</comment>
<organism evidence="13 14">
    <name type="scientific">Leptospira fluminis</name>
    <dbReference type="NCBI Taxonomy" id="2484979"/>
    <lineage>
        <taxon>Bacteria</taxon>
        <taxon>Pseudomonadati</taxon>
        <taxon>Spirochaetota</taxon>
        <taxon>Spirochaetia</taxon>
        <taxon>Leptospirales</taxon>
        <taxon>Leptospiraceae</taxon>
        <taxon>Leptospira</taxon>
    </lineage>
</organism>
<evidence type="ECO:0000256" key="5">
    <source>
        <dbReference type="ARBA" id="ARBA00022692"/>
    </source>
</evidence>
<dbReference type="InterPro" id="IPR039426">
    <property type="entry name" value="TonB-dep_rcpt-like"/>
</dbReference>
<evidence type="ECO:0000256" key="11">
    <source>
        <dbReference type="SAM" id="MobiDB-lite"/>
    </source>
</evidence>
<dbReference type="Proteomes" id="UP000297855">
    <property type="component" value="Unassembled WGS sequence"/>
</dbReference>
<accession>A0A4R9GTB9</accession>
<feature type="domain" description="TonB-dependent receptor plug" evidence="12">
    <location>
        <begin position="68"/>
        <end position="172"/>
    </location>
</feature>
<evidence type="ECO:0000256" key="1">
    <source>
        <dbReference type="ARBA" id="ARBA00004571"/>
    </source>
</evidence>
<dbReference type="Pfam" id="PF07715">
    <property type="entry name" value="Plug"/>
    <property type="match status" value="1"/>
</dbReference>
<keyword evidence="6" id="KW-0408">Iron</keyword>
<evidence type="ECO:0000256" key="10">
    <source>
        <dbReference type="ARBA" id="ARBA00023237"/>
    </source>
</evidence>
<evidence type="ECO:0000256" key="3">
    <source>
        <dbReference type="ARBA" id="ARBA00022452"/>
    </source>
</evidence>
<keyword evidence="9" id="KW-0472">Membrane</keyword>
<sequence>MRSVQVHFKRFTAALAFFLPLQIAFSESGLEEKSKPPAKRDSSRKINVQNEGITVRGRADSRSTSEGKIDSQRLKARPIQNVGELAEAIPGVIVTQHSGGGKANQFFLRGFNLDHGTDFASSIDGVPINNPSHAHGQGYTDLNFIIPELIREIEYKKGVYHVDEGDFSSAGAMRMNYFKSLPKSLIKIEGGSLGFRRTVFAESKRIGSGNLLYAAEYSHYDGPWTIPDHYNKLNSFLGYSRGDASEGMSVQFLGYRGSWHATNQIPQRALKIGRSWLNADAGGLNRYDAEDPNDGGHSRRASITVEAHKKTANSEVKALLYSTYYDLDLFSDFTFFLNDPVNGDQVEQKDRRTIGGGKASYSRTLFLGTLKSENTFGVQFRRDYIHTGLYHTQARSRLERLKLDRVIESTASVYYENRISFTEKIKAFAGVRNDTFFFNVADDLTNISTIRRAQTTNPKAGLNLGPWKGFDFYLNGGYGFHSNDAKGLLIPYSTVSPIAKTGGSEVGMKAMILSGLQSSLVFWRLDLDSELVYSGDDGTTSPSRPSTRRGVEWSNLYSLSSWLTVDVDISISKAKYRKYDPIGNYVPQAIGKVFAAGISFDRWEYFGSIRVRYFGPRALIESDWVRSTPSTLWNLQIGKHIGDFCSIQLDVFNLTNAPASQVQYYYPTLLKNEAPGPDNGGYNDVLTHPVMPRNIRFSLSIKY</sequence>
<keyword evidence="10" id="KW-0998">Cell outer membrane</keyword>
<name>A0A4R9GTB9_9LEPT</name>
<proteinExistence type="predicted"/>
<keyword evidence="4" id="KW-0410">Iron transport</keyword>
<evidence type="ECO:0000256" key="7">
    <source>
        <dbReference type="ARBA" id="ARBA00023065"/>
    </source>
</evidence>
<dbReference type="InterPro" id="IPR037066">
    <property type="entry name" value="Plug_dom_sf"/>
</dbReference>
<dbReference type="GO" id="GO:0006826">
    <property type="term" value="P:iron ion transport"/>
    <property type="evidence" value="ECO:0007669"/>
    <property type="project" value="UniProtKB-KW"/>
</dbReference>
<keyword evidence="7" id="KW-0406">Ion transport</keyword>
<keyword evidence="14" id="KW-1185">Reference proteome</keyword>
<keyword evidence="8" id="KW-0798">TonB box</keyword>
<dbReference type="InterPro" id="IPR012910">
    <property type="entry name" value="Plug_dom"/>
</dbReference>
<keyword evidence="5" id="KW-0812">Transmembrane</keyword>
<dbReference type="PANTHER" id="PTHR32552">
    <property type="entry name" value="FERRICHROME IRON RECEPTOR-RELATED"/>
    <property type="match status" value="1"/>
</dbReference>
<keyword evidence="3" id="KW-1134">Transmembrane beta strand</keyword>
<dbReference type="SUPFAM" id="SSF56935">
    <property type="entry name" value="Porins"/>
    <property type="match status" value="1"/>
</dbReference>
<dbReference type="GO" id="GO:0009279">
    <property type="term" value="C:cell outer membrane"/>
    <property type="evidence" value="ECO:0007669"/>
    <property type="project" value="UniProtKB-SubCell"/>
</dbReference>
<dbReference type="OrthoDB" id="99480at2"/>
<evidence type="ECO:0000256" key="6">
    <source>
        <dbReference type="ARBA" id="ARBA00023004"/>
    </source>
</evidence>
<feature type="compositionally biased region" description="Basic and acidic residues" evidence="11">
    <location>
        <begin position="30"/>
        <end position="44"/>
    </location>
</feature>
<feature type="region of interest" description="Disordered" evidence="11">
    <location>
        <begin position="29"/>
        <end position="73"/>
    </location>
</feature>
<feature type="compositionally biased region" description="Basic and acidic residues" evidence="11">
    <location>
        <begin position="57"/>
        <end position="73"/>
    </location>
</feature>
<protein>
    <submittedName>
        <fullName evidence="13">TonB-dependent receptor</fullName>
    </submittedName>
</protein>
<evidence type="ECO:0000313" key="14">
    <source>
        <dbReference type="Proteomes" id="UP000297855"/>
    </source>
</evidence>
<dbReference type="Gene3D" id="2.170.130.10">
    <property type="entry name" value="TonB-dependent receptor, plug domain"/>
    <property type="match status" value="1"/>
</dbReference>
<evidence type="ECO:0000256" key="8">
    <source>
        <dbReference type="ARBA" id="ARBA00023077"/>
    </source>
</evidence>
<keyword evidence="13" id="KW-0675">Receptor</keyword>
<evidence type="ECO:0000313" key="13">
    <source>
        <dbReference type="EMBL" id="TGK20850.1"/>
    </source>
</evidence>
<dbReference type="PANTHER" id="PTHR32552:SF81">
    <property type="entry name" value="TONB-DEPENDENT OUTER MEMBRANE RECEPTOR"/>
    <property type="match status" value="1"/>
</dbReference>
<dbReference type="Gene3D" id="2.40.170.20">
    <property type="entry name" value="TonB-dependent receptor, beta-barrel domain"/>
    <property type="match status" value="1"/>
</dbReference>
<evidence type="ECO:0000256" key="2">
    <source>
        <dbReference type="ARBA" id="ARBA00022448"/>
    </source>
</evidence>
<evidence type="ECO:0000256" key="9">
    <source>
        <dbReference type="ARBA" id="ARBA00023136"/>
    </source>
</evidence>
<evidence type="ECO:0000256" key="4">
    <source>
        <dbReference type="ARBA" id="ARBA00022496"/>
    </source>
</evidence>
<reference evidence="13" key="1">
    <citation type="journal article" date="2019" name="PLoS Negl. Trop. Dis.">
        <title>Revisiting the worldwide diversity of Leptospira species in the environment.</title>
        <authorList>
            <person name="Vincent A.T."/>
            <person name="Schiettekatte O."/>
            <person name="Bourhy P."/>
            <person name="Veyrier F.J."/>
            <person name="Picardeau M."/>
        </authorList>
    </citation>
    <scope>NUCLEOTIDE SEQUENCE [LARGE SCALE GENOMIC DNA]</scope>
    <source>
        <strain evidence="13">SCS5</strain>
    </source>
</reference>
<keyword evidence="2" id="KW-0813">Transport</keyword>
<dbReference type="InterPro" id="IPR036942">
    <property type="entry name" value="Beta-barrel_TonB_sf"/>
</dbReference>
<dbReference type="AlphaFoldDB" id="A0A4R9GTB9"/>
<comment type="subcellular location">
    <subcellularLocation>
        <location evidence="1">Cell outer membrane</location>
        <topology evidence="1">Multi-pass membrane protein</topology>
    </subcellularLocation>
</comment>
<gene>
    <name evidence="13" type="ORF">EHO61_03005</name>
</gene>
<dbReference type="EMBL" id="RQEV01000003">
    <property type="protein sequence ID" value="TGK20850.1"/>
    <property type="molecule type" value="Genomic_DNA"/>
</dbReference>
<evidence type="ECO:0000259" key="12">
    <source>
        <dbReference type="Pfam" id="PF07715"/>
    </source>
</evidence>